<comment type="caution">
    <text evidence="1">The sequence shown here is derived from an EMBL/GenBank/DDBJ whole genome shotgun (WGS) entry which is preliminary data.</text>
</comment>
<name>A0AAD8YII4_9STRA</name>
<proteinExistence type="predicted"/>
<evidence type="ECO:0000313" key="2">
    <source>
        <dbReference type="Proteomes" id="UP001224775"/>
    </source>
</evidence>
<gene>
    <name evidence="1" type="ORF">QTG54_002548</name>
</gene>
<sequence length="18" mass="1895">MSEGTQAKTQTRVQDAGS</sequence>
<reference evidence="1" key="1">
    <citation type="submission" date="2023-06" db="EMBL/GenBank/DDBJ databases">
        <title>Survivors Of The Sea: Transcriptome response of Skeletonema marinoi to long-term dormancy.</title>
        <authorList>
            <person name="Pinder M.I.M."/>
            <person name="Kourtchenko O."/>
            <person name="Robertson E.K."/>
            <person name="Larsson T."/>
            <person name="Maumus F."/>
            <person name="Osuna-Cruz C.M."/>
            <person name="Vancaester E."/>
            <person name="Stenow R."/>
            <person name="Vandepoele K."/>
            <person name="Ploug H."/>
            <person name="Bruchert V."/>
            <person name="Godhe A."/>
            <person name="Topel M."/>
        </authorList>
    </citation>
    <scope>NUCLEOTIDE SEQUENCE</scope>
    <source>
        <strain evidence="1">R05AC</strain>
    </source>
</reference>
<organism evidence="1 2">
    <name type="scientific">Skeletonema marinoi</name>
    <dbReference type="NCBI Taxonomy" id="267567"/>
    <lineage>
        <taxon>Eukaryota</taxon>
        <taxon>Sar</taxon>
        <taxon>Stramenopiles</taxon>
        <taxon>Ochrophyta</taxon>
        <taxon>Bacillariophyta</taxon>
        <taxon>Coscinodiscophyceae</taxon>
        <taxon>Thalassiosirophycidae</taxon>
        <taxon>Thalassiosirales</taxon>
        <taxon>Skeletonemataceae</taxon>
        <taxon>Skeletonema</taxon>
        <taxon>Skeletonema marinoi-dohrnii complex</taxon>
    </lineage>
</organism>
<evidence type="ECO:0000313" key="1">
    <source>
        <dbReference type="EMBL" id="KAK1747204.1"/>
    </source>
</evidence>
<dbReference type="EMBL" id="JATAAI010000003">
    <property type="protein sequence ID" value="KAK1747204.1"/>
    <property type="molecule type" value="Genomic_DNA"/>
</dbReference>
<accession>A0AAD8YII4</accession>
<protein>
    <submittedName>
        <fullName evidence="1">Uncharacterized protein</fullName>
    </submittedName>
</protein>
<keyword evidence="2" id="KW-1185">Reference proteome</keyword>
<dbReference type="AlphaFoldDB" id="A0AAD8YII4"/>
<dbReference type="Proteomes" id="UP001224775">
    <property type="component" value="Unassembled WGS sequence"/>
</dbReference>